<dbReference type="InterPro" id="IPR036322">
    <property type="entry name" value="WD40_repeat_dom_sf"/>
</dbReference>
<dbReference type="Proteomes" id="UP001193081">
    <property type="component" value="Unassembled WGS sequence"/>
</dbReference>
<protein>
    <submittedName>
        <fullName evidence="5">Uncharacterized protein</fullName>
    </submittedName>
</protein>
<evidence type="ECO:0000313" key="6">
    <source>
        <dbReference type="Proteomes" id="UP001193081"/>
    </source>
</evidence>
<dbReference type="PROSITE" id="PS50294">
    <property type="entry name" value="WD_REPEATS_REGION"/>
    <property type="match status" value="1"/>
</dbReference>
<evidence type="ECO:0000256" key="3">
    <source>
        <dbReference type="ARBA" id="ARBA00022737"/>
    </source>
</evidence>
<evidence type="ECO:0000256" key="2">
    <source>
        <dbReference type="ARBA" id="ARBA00022574"/>
    </source>
</evidence>
<dbReference type="PANTHER" id="PTHR19842">
    <property type="entry name" value="G BETA-LIKE PROTEIN GBL"/>
    <property type="match status" value="1"/>
</dbReference>
<proteinExistence type="inferred from homology"/>
<accession>A0ABS4DHN6</accession>
<dbReference type="InterPro" id="IPR019775">
    <property type="entry name" value="WD40_repeat_CS"/>
</dbReference>
<dbReference type="InterPro" id="IPR037588">
    <property type="entry name" value="MLST8"/>
</dbReference>
<comment type="similarity">
    <text evidence="1">Belongs to the WD repeat LST8 family.</text>
</comment>
<name>A0ABS4DHN6_9CHLR</name>
<dbReference type="PROSITE" id="PS50082">
    <property type="entry name" value="WD_REPEATS_2"/>
    <property type="match status" value="1"/>
</dbReference>
<dbReference type="Pfam" id="PF00400">
    <property type="entry name" value="WD40"/>
    <property type="match status" value="1"/>
</dbReference>
<sequence>MNTLTLRSVHSSWPDREFYGHLKRITCCELSTHAEFALSGSEDYTIRIWNLNQNEQMSKINNICLSENRTFLAVSTNDKVTLWDTKNCLSVGVIDTYQAVVSVEDSGDHVITSGYRNELIYWSRSDTGWSQKKVSVPPRQLAQVSKINSLDICPDGSLTAAVERDGILMIHQNFDQSKPIAELLFDDSLQQCYWISTEHLVVHGLRGLYWLKFRHGS</sequence>
<dbReference type="InterPro" id="IPR001680">
    <property type="entry name" value="WD40_rpt"/>
</dbReference>
<keyword evidence="6" id="KW-1185">Reference proteome</keyword>
<gene>
    <name evidence="5" type="ORF">EYB53_024705</name>
</gene>
<keyword evidence="3" id="KW-0677">Repeat</keyword>
<dbReference type="InterPro" id="IPR015943">
    <property type="entry name" value="WD40/YVTN_repeat-like_dom_sf"/>
</dbReference>
<dbReference type="PROSITE" id="PS00678">
    <property type="entry name" value="WD_REPEATS_1"/>
    <property type="match status" value="1"/>
</dbReference>
<evidence type="ECO:0000256" key="4">
    <source>
        <dbReference type="PROSITE-ProRule" id="PRU00221"/>
    </source>
</evidence>
<dbReference type="SUPFAM" id="SSF50978">
    <property type="entry name" value="WD40 repeat-like"/>
    <property type="match status" value="1"/>
</dbReference>
<dbReference type="PANTHER" id="PTHR19842:SF0">
    <property type="entry name" value="TARGET OF RAPAMYCIN COMPLEX SUBUNIT LST8"/>
    <property type="match status" value="1"/>
</dbReference>
<evidence type="ECO:0000256" key="1">
    <source>
        <dbReference type="ARBA" id="ARBA00009890"/>
    </source>
</evidence>
<dbReference type="Gene3D" id="2.130.10.10">
    <property type="entry name" value="YVTN repeat-like/Quinoprotein amine dehydrogenase"/>
    <property type="match status" value="1"/>
</dbReference>
<comment type="caution">
    <text evidence="5">The sequence shown here is derived from an EMBL/GenBank/DDBJ whole genome shotgun (WGS) entry which is preliminary data.</text>
</comment>
<organism evidence="5 6">
    <name type="scientific">Candidatus Chloroploca mongolica</name>
    <dbReference type="NCBI Taxonomy" id="2528176"/>
    <lineage>
        <taxon>Bacteria</taxon>
        <taxon>Bacillati</taxon>
        <taxon>Chloroflexota</taxon>
        <taxon>Chloroflexia</taxon>
        <taxon>Chloroflexales</taxon>
        <taxon>Chloroflexineae</taxon>
        <taxon>Oscillochloridaceae</taxon>
        <taxon>Candidatus Chloroploca</taxon>
    </lineage>
</organism>
<dbReference type="RefSeq" id="WP_135482173.1">
    <property type="nucleotide sequence ID" value="NZ_SIJK02000116.1"/>
</dbReference>
<reference evidence="5 6" key="1">
    <citation type="submission" date="2021-03" db="EMBL/GenBank/DDBJ databases">
        <authorList>
            <person name="Grouzdev D.S."/>
        </authorList>
    </citation>
    <scope>NUCLEOTIDE SEQUENCE [LARGE SCALE GENOMIC DNA]</scope>
    <source>
        <strain evidence="5 6">M50-1</strain>
    </source>
</reference>
<dbReference type="SMART" id="SM00320">
    <property type="entry name" value="WD40"/>
    <property type="match status" value="3"/>
</dbReference>
<keyword evidence="2 4" id="KW-0853">WD repeat</keyword>
<dbReference type="EMBL" id="SIJK02000116">
    <property type="protein sequence ID" value="MBP1468932.1"/>
    <property type="molecule type" value="Genomic_DNA"/>
</dbReference>
<evidence type="ECO:0000313" key="5">
    <source>
        <dbReference type="EMBL" id="MBP1468932.1"/>
    </source>
</evidence>
<feature type="repeat" description="WD" evidence="4">
    <location>
        <begin position="18"/>
        <end position="59"/>
    </location>
</feature>